<evidence type="ECO:0000259" key="2">
    <source>
        <dbReference type="Pfam" id="PF22542"/>
    </source>
</evidence>
<dbReference type="STRING" id="294747.C5MJD5"/>
<dbReference type="InterPro" id="IPR018843">
    <property type="entry name" value="Utp8_b-prop"/>
</dbReference>
<reference evidence="3 4" key="1">
    <citation type="journal article" date="2009" name="Nature">
        <title>Evolution of pathogenicity and sexual reproduction in eight Candida genomes.</title>
        <authorList>
            <person name="Butler G."/>
            <person name="Rasmussen M.D."/>
            <person name="Lin M.F."/>
            <person name="Santos M.A."/>
            <person name="Sakthikumar S."/>
            <person name="Munro C.A."/>
            <person name="Rheinbay E."/>
            <person name="Grabherr M."/>
            <person name="Forche A."/>
            <person name="Reedy J.L."/>
            <person name="Agrafioti I."/>
            <person name="Arnaud M.B."/>
            <person name="Bates S."/>
            <person name="Brown A.J."/>
            <person name="Brunke S."/>
            <person name="Costanzo M.C."/>
            <person name="Fitzpatrick D.A."/>
            <person name="de Groot P.W."/>
            <person name="Harris D."/>
            <person name="Hoyer L.L."/>
            <person name="Hube B."/>
            <person name="Klis F.M."/>
            <person name="Kodira C."/>
            <person name="Lennard N."/>
            <person name="Logue M.E."/>
            <person name="Martin R."/>
            <person name="Neiman A.M."/>
            <person name="Nikolaou E."/>
            <person name="Quail M.A."/>
            <person name="Quinn J."/>
            <person name="Santos M.C."/>
            <person name="Schmitzberger F.F."/>
            <person name="Sherlock G."/>
            <person name="Shah P."/>
            <person name="Silverstein K.A."/>
            <person name="Skrzypek M.S."/>
            <person name="Soll D."/>
            <person name="Staggs R."/>
            <person name="Stansfield I."/>
            <person name="Stumpf M.P."/>
            <person name="Sudbery P.E."/>
            <person name="Srikantha T."/>
            <person name="Zeng Q."/>
            <person name="Berman J."/>
            <person name="Berriman M."/>
            <person name="Heitman J."/>
            <person name="Gow N.A."/>
            <person name="Lorenz M.C."/>
            <person name="Birren B.W."/>
            <person name="Kellis M."/>
            <person name="Cuomo C.A."/>
        </authorList>
    </citation>
    <scope>NUCLEOTIDE SEQUENCE [LARGE SCALE GENOMIC DNA]</scope>
    <source>
        <strain evidence="4">ATCC MYA-3404 / T1</strain>
    </source>
</reference>
<evidence type="ECO:0000313" key="4">
    <source>
        <dbReference type="Proteomes" id="UP000002037"/>
    </source>
</evidence>
<dbReference type="GeneID" id="8300039"/>
<dbReference type="VEuPathDB" id="FungiDB:CTRG_06178"/>
<dbReference type="KEGG" id="ctp:CTRG_06178"/>
<sequence>MSKPDLYDQYMITSLPRTPDLQLSEKVVVPRISSIDSSIIDLGISKSIISSHITRPTPKLIWSYALNPTTLVDCMDVIVKDDTKYYICGLTDRKKSKLLLLETKRTVTEDGNANYATSNEVELKLNNKVVGVKFMGTQDLITILYENGSVEQVKFSGSELNLGDNKLTTSKSKEKVVFNAFVNDLEEELLLAVSENSKNTIFRLVSINPVKSIIQVSSSSVPLVEKAQYCYVSGTLYQYSNMKIASLPISNFNIAKTISVSSIIDNEEQIVSLVAPAQDRILLGNASKLYLVNFQFASLLSTFKSSSSSTHPVPDIVYINQVIQVKGNSTNTCVSSAVYLNVKNKDNNVYLNVIDINVGLNKLSECLGKGLDKETNDFHVIPDLFNEDSTNNVNDDEVKEVFELLREAKEAKDLNKWESILIPYLKNRKSWASIKNSISKKTKKADKVYEFKEFEDNSDRVVDIKFIDSVLDLIFTGNPPEFVDDGFVPEYTLMYLLTNPLFPLKFTPGLVQLFNDTGNTTLLRQAINTCPGIPCRDLVLQLVFEEDNETMSDLVNRIVGEFSRYEIADTIKDVLQNEGEQVDIIELISKMLKLPGLNNWYIIEILIDVNGLFNWDMVDVNALNEIVTQKIEALTINSYNLTLSNQVLLHSEKKTSKKVKEPTQLDNLLTLANKDGGKKASDETDLQQKVPVYSVEKLEL</sequence>
<evidence type="ECO:0008006" key="5">
    <source>
        <dbReference type="Google" id="ProtNLM"/>
    </source>
</evidence>
<evidence type="ECO:0000259" key="1">
    <source>
        <dbReference type="Pfam" id="PF10395"/>
    </source>
</evidence>
<organism evidence="3 4">
    <name type="scientific">Candida tropicalis (strain ATCC MYA-3404 / T1)</name>
    <name type="common">Yeast</name>
    <dbReference type="NCBI Taxonomy" id="294747"/>
    <lineage>
        <taxon>Eukaryota</taxon>
        <taxon>Fungi</taxon>
        <taxon>Dikarya</taxon>
        <taxon>Ascomycota</taxon>
        <taxon>Saccharomycotina</taxon>
        <taxon>Pichiomycetes</taxon>
        <taxon>Debaryomycetaceae</taxon>
        <taxon>Candida/Lodderomyces clade</taxon>
        <taxon>Candida</taxon>
    </lineage>
</organism>
<dbReference type="eggNOG" id="ENOG502QQ4S">
    <property type="taxonomic scope" value="Eukaryota"/>
</dbReference>
<feature type="domain" description="Utp8 C-terminal" evidence="2">
    <location>
        <begin position="379"/>
        <end position="700"/>
    </location>
</feature>
<dbReference type="Pfam" id="PF22542">
    <property type="entry name" value="Utp8_C"/>
    <property type="match status" value="1"/>
</dbReference>
<dbReference type="AlphaFoldDB" id="C5MJD5"/>
<accession>C5MJD5</accession>
<dbReference type="OrthoDB" id="4055624at2759"/>
<gene>
    <name evidence="3" type="ORF">CTRG_06178</name>
</gene>
<keyword evidence="4" id="KW-1185">Reference proteome</keyword>
<dbReference type="Pfam" id="PF10395">
    <property type="entry name" value="Utp8_b_propeller"/>
    <property type="match status" value="1"/>
</dbReference>
<evidence type="ECO:0000313" key="3">
    <source>
        <dbReference type="EMBL" id="EER30138.1"/>
    </source>
</evidence>
<dbReference type="RefSeq" id="XP_002546700.1">
    <property type="nucleotide sequence ID" value="XM_002546654.1"/>
</dbReference>
<dbReference type="InterPro" id="IPR053881">
    <property type="entry name" value="Utp8_C"/>
</dbReference>
<dbReference type="Proteomes" id="UP000002037">
    <property type="component" value="Unassembled WGS sequence"/>
</dbReference>
<name>C5MJD5_CANTT</name>
<protein>
    <recommendedName>
        <fullName evidence="5">U3 small nucleolar RNA-associated protein 8</fullName>
    </recommendedName>
</protein>
<feature type="domain" description="Utp8 beta-propeller" evidence="1">
    <location>
        <begin position="4"/>
        <end position="371"/>
    </location>
</feature>
<dbReference type="EMBL" id="GG692406">
    <property type="protein sequence ID" value="EER30138.1"/>
    <property type="molecule type" value="Genomic_DNA"/>
</dbReference>
<proteinExistence type="predicted"/>